<dbReference type="SMART" id="SM00954">
    <property type="entry name" value="RelA_SpoT"/>
    <property type="match status" value="1"/>
</dbReference>
<dbReference type="Gene3D" id="1.10.287.860">
    <property type="entry name" value="Nucleotidyltransferase"/>
    <property type="match status" value="1"/>
</dbReference>
<keyword evidence="2" id="KW-0808">Transferase</keyword>
<organism evidence="2 3">
    <name type="scientific">Pedobacter duraquae</name>
    <dbReference type="NCBI Taxonomy" id="425511"/>
    <lineage>
        <taxon>Bacteria</taxon>
        <taxon>Pseudomonadati</taxon>
        <taxon>Bacteroidota</taxon>
        <taxon>Sphingobacteriia</taxon>
        <taxon>Sphingobacteriales</taxon>
        <taxon>Sphingobacteriaceae</taxon>
        <taxon>Pedobacter</taxon>
    </lineage>
</organism>
<keyword evidence="3" id="KW-1185">Reference proteome</keyword>
<dbReference type="EMBL" id="SNWM01000003">
    <property type="protein sequence ID" value="TDO21330.1"/>
    <property type="molecule type" value="Genomic_DNA"/>
</dbReference>
<dbReference type="GO" id="GO:0016740">
    <property type="term" value="F:transferase activity"/>
    <property type="evidence" value="ECO:0007669"/>
    <property type="project" value="UniProtKB-KW"/>
</dbReference>
<sequence length="345" mass="40163">MQEDINKFKEIRHTYNQLGEKVSQIITENLELKLIKTHAVAFRVKTTDSFQRKILNKTYIDPLSDITDLLGIRIIAYVEDDVKTVCAMAETLFVLDQVRSINKNDELGADRVGYKSIHLICKLGSDRTSLPEFVKFKDMSFEIQVRTILQHSWAEIEHDKNYKYSGVLPPELRRRLMLLSGTLELVDREFNQLSKEIDNYSQSVRKHAQVGSFDIELNSLSLMEYLNVKFDILKSTTDLDPYFIGEDEQILKELFNFGIKTIRDLDNIIPVDLIEKTQHIHANLYLNYIGLLRDIMMISDIDRYLAKSYTSNFMLVKDMAPLLMAYNVNLKKFPGDHVQDTLNYF</sequence>
<dbReference type="PANTHER" id="PTHR41773">
    <property type="entry name" value="GTP PYROPHOSPHATASE-RELATED"/>
    <property type="match status" value="1"/>
</dbReference>
<dbReference type="Pfam" id="PF04607">
    <property type="entry name" value="RelA_SpoT"/>
    <property type="match status" value="1"/>
</dbReference>
<name>A0A4R6IG52_9SPHI</name>
<dbReference type="Proteomes" id="UP000295499">
    <property type="component" value="Unassembled WGS sequence"/>
</dbReference>
<protein>
    <submittedName>
        <fullName evidence="2">PpGpp synthetase/RelA/SpoT-type nucleotidyltransferase</fullName>
    </submittedName>
</protein>
<comment type="caution">
    <text evidence="2">The sequence shown here is derived from an EMBL/GenBank/DDBJ whole genome shotgun (WGS) entry which is preliminary data.</text>
</comment>
<proteinExistence type="predicted"/>
<evidence type="ECO:0000313" key="2">
    <source>
        <dbReference type="EMBL" id="TDO21330.1"/>
    </source>
</evidence>
<evidence type="ECO:0000313" key="3">
    <source>
        <dbReference type="Proteomes" id="UP000295499"/>
    </source>
</evidence>
<dbReference type="GO" id="GO:0015969">
    <property type="term" value="P:guanosine tetraphosphate metabolic process"/>
    <property type="evidence" value="ECO:0007669"/>
    <property type="project" value="InterPro"/>
</dbReference>
<dbReference type="SUPFAM" id="SSF81301">
    <property type="entry name" value="Nucleotidyltransferase"/>
    <property type="match status" value="1"/>
</dbReference>
<dbReference type="InterPro" id="IPR043519">
    <property type="entry name" value="NT_sf"/>
</dbReference>
<accession>A0A4R6IG52</accession>
<dbReference type="OrthoDB" id="9801824at2"/>
<dbReference type="Gene3D" id="3.30.460.10">
    <property type="entry name" value="Beta Polymerase, domain 2"/>
    <property type="match status" value="1"/>
</dbReference>
<gene>
    <name evidence="2" type="ORF">CLV32_2435</name>
</gene>
<dbReference type="InterPro" id="IPR007685">
    <property type="entry name" value="RelA_SpoT"/>
</dbReference>
<feature type="domain" description="RelA/SpoT" evidence="1">
    <location>
        <begin position="42"/>
        <end position="168"/>
    </location>
</feature>
<dbReference type="CDD" id="cd05399">
    <property type="entry name" value="NT_Rel-Spo_like"/>
    <property type="match status" value="1"/>
</dbReference>
<dbReference type="AlphaFoldDB" id="A0A4R6IG52"/>
<reference evidence="2 3" key="1">
    <citation type="submission" date="2019-03" db="EMBL/GenBank/DDBJ databases">
        <title>Genomic Encyclopedia of Archaeal and Bacterial Type Strains, Phase II (KMG-II): from individual species to whole genera.</title>
        <authorList>
            <person name="Goeker M."/>
        </authorList>
    </citation>
    <scope>NUCLEOTIDE SEQUENCE [LARGE SCALE GENOMIC DNA]</scope>
    <source>
        <strain evidence="2 3">DSM 19034</strain>
    </source>
</reference>
<dbReference type="PANTHER" id="PTHR41773:SF1">
    <property type="entry name" value="RELA_SPOT DOMAIN-CONTAINING PROTEIN"/>
    <property type="match status" value="1"/>
</dbReference>
<dbReference type="RefSeq" id="WP_133555751.1">
    <property type="nucleotide sequence ID" value="NZ_SNWM01000003.1"/>
</dbReference>
<evidence type="ECO:0000259" key="1">
    <source>
        <dbReference type="SMART" id="SM00954"/>
    </source>
</evidence>